<comment type="caution">
    <text evidence="3">The sequence shown here is derived from an EMBL/GenBank/DDBJ whole genome shotgun (WGS) entry which is preliminary data.</text>
</comment>
<keyword evidence="2" id="KW-0732">Signal</keyword>
<dbReference type="RefSeq" id="WP_374840123.1">
    <property type="nucleotide sequence ID" value="NZ_JBHEEW010000013.1"/>
</dbReference>
<evidence type="ECO:0000256" key="2">
    <source>
        <dbReference type="SAM" id="SignalP"/>
    </source>
</evidence>
<name>A0ABW3YQF7_MYCRA</name>
<feature type="compositionally biased region" description="Low complexity" evidence="1">
    <location>
        <begin position="204"/>
        <end position="222"/>
    </location>
</feature>
<feature type="region of interest" description="Disordered" evidence="1">
    <location>
        <begin position="193"/>
        <end position="222"/>
    </location>
</feature>
<feature type="signal peptide" evidence="2">
    <location>
        <begin position="1"/>
        <end position="24"/>
    </location>
</feature>
<keyword evidence="4" id="KW-1185">Reference proteome</keyword>
<evidence type="ECO:0000313" key="4">
    <source>
        <dbReference type="Proteomes" id="UP001597173"/>
    </source>
</evidence>
<evidence type="ECO:0000256" key="1">
    <source>
        <dbReference type="SAM" id="MobiDB-lite"/>
    </source>
</evidence>
<reference evidence="4" key="1">
    <citation type="journal article" date="2019" name="Int. J. Syst. Evol. Microbiol.">
        <title>The Global Catalogue of Microorganisms (GCM) 10K type strain sequencing project: providing services to taxonomists for standard genome sequencing and annotation.</title>
        <authorList>
            <consortium name="The Broad Institute Genomics Platform"/>
            <consortium name="The Broad Institute Genome Sequencing Center for Infectious Disease"/>
            <person name="Wu L."/>
            <person name="Ma J."/>
        </authorList>
    </citation>
    <scope>NUCLEOTIDE SEQUENCE [LARGE SCALE GENOMIC DNA]</scope>
    <source>
        <strain evidence="4">CCUG 55609</strain>
    </source>
</reference>
<feature type="chain" id="PRO_5046951492" evidence="2">
    <location>
        <begin position="25"/>
        <end position="222"/>
    </location>
</feature>
<accession>A0ABW3YQF7</accession>
<gene>
    <name evidence="3" type="ORF">ACFQ33_02750</name>
</gene>
<organism evidence="3 4">
    <name type="scientific">Mycoplana ramosa</name>
    <name type="common">Mycoplana bullata</name>
    <dbReference type="NCBI Taxonomy" id="40837"/>
    <lineage>
        <taxon>Bacteria</taxon>
        <taxon>Pseudomonadati</taxon>
        <taxon>Pseudomonadota</taxon>
        <taxon>Alphaproteobacteria</taxon>
        <taxon>Hyphomicrobiales</taxon>
        <taxon>Rhizobiaceae</taxon>
        <taxon>Mycoplana</taxon>
    </lineage>
</organism>
<feature type="region of interest" description="Disordered" evidence="1">
    <location>
        <begin position="148"/>
        <end position="169"/>
    </location>
</feature>
<dbReference type="Proteomes" id="UP001597173">
    <property type="component" value="Unassembled WGS sequence"/>
</dbReference>
<protein>
    <submittedName>
        <fullName evidence="3">Uncharacterized protein</fullName>
    </submittedName>
</protein>
<sequence>MLMSFLRVPLAALAVLAMSITAGAETLKDIRKVGVSGDGSVTPALIKITGQQLTQAVRSTRRPVPMPKVTMEVRLSNVVRGTGAQAGRNSAQVTVALRDGSGASVSSESFTVNSFMPGAKAGDQALAKAISQRVALAYRLAPIKATTGERRSGKGYKPRSGSRAATPSAVAVAEPRAEEPIIIPSEAALTVRPRVRKPKAEVNASADAKPAPCAATSATSCN</sequence>
<dbReference type="EMBL" id="JBHTNF010000001">
    <property type="protein sequence ID" value="MFD1326817.1"/>
    <property type="molecule type" value="Genomic_DNA"/>
</dbReference>
<proteinExistence type="predicted"/>
<evidence type="ECO:0000313" key="3">
    <source>
        <dbReference type="EMBL" id="MFD1326817.1"/>
    </source>
</evidence>